<comment type="caution">
    <text evidence="2">The sequence shown here is derived from an EMBL/GenBank/DDBJ whole genome shotgun (WGS) entry which is preliminary data.</text>
</comment>
<gene>
    <name evidence="2" type="ORF">M977_01144</name>
</gene>
<evidence type="ECO:0000313" key="3">
    <source>
        <dbReference type="Proteomes" id="UP000078504"/>
    </source>
</evidence>
<name>A0A1B7I3T8_9ENTR</name>
<dbReference type="PANTHER" id="PTHR33875">
    <property type="entry name" value="OS09G0542200 PROTEIN"/>
    <property type="match status" value="1"/>
</dbReference>
<evidence type="ECO:0000313" key="2">
    <source>
        <dbReference type="EMBL" id="OAT22994.1"/>
    </source>
</evidence>
<dbReference type="AlphaFoldDB" id="A0A1B7I3T8"/>
<dbReference type="PATRIC" id="fig|1354253.4.peg.1167"/>
<reference evidence="2 3" key="1">
    <citation type="submission" date="2016-04" db="EMBL/GenBank/DDBJ databases">
        <title>ATOL: Assembling a taxonomically balanced genome-scale reconstruction of the evolutionary history of the Enterobacteriaceae.</title>
        <authorList>
            <person name="Plunkett G.III."/>
            <person name="Neeno-Eckwall E.C."/>
            <person name="Glasner J.D."/>
            <person name="Perna N.T."/>
        </authorList>
    </citation>
    <scope>NUCLEOTIDE SEQUENCE [LARGE SCALE GENOMIC DNA]</scope>
    <source>
        <strain evidence="2 3">ATCC 51604</strain>
    </source>
</reference>
<proteinExistence type="predicted"/>
<dbReference type="InterPro" id="IPR036249">
    <property type="entry name" value="Thioredoxin-like_sf"/>
</dbReference>
<dbReference type="SUPFAM" id="SSF52833">
    <property type="entry name" value="Thioredoxin-like"/>
    <property type="match status" value="1"/>
</dbReference>
<dbReference type="Pfam" id="PF13462">
    <property type="entry name" value="Thioredoxin_4"/>
    <property type="match status" value="1"/>
</dbReference>
<feature type="domain" description="Thioredoxin-like fold" evidence="1">
    <location>
        <begin position="18"/>
        <end position="168"/>
    </location>
</feature>
<dbReference type="InterPro" id="IPR012336">
    <property type="entry name" value="Thioredoxin-like_fold"/>
</dbReference>
<protein>
    <recommendedName>
        <fullName evidence="1">Thioredoxin-like fold domain-containing protein</fullName>
    </recommendedName>
</protein>
<dbReference type="EMBL" id="LXEP01000008">
    <property type="protein sequence ID" value="OAT22994.1"/>
    <property type="molecule type" value="Genomic_DNA"/>
</dbReference>
<accession>A0A1B7I3T8</accession>
<sequence length="186" mass="20745">MSQNDKSHAQPLVWGHGPRTFEVFLEPTCPFSVRAFNKLGALLEKVGEDNVMVKIRLQSQPWHMFSGVIVRCILAASTLPEGREAAHKVMQAVADHREEFEFTEHCSGPNMDATPQQIIDRIERYSGVALAQAFAHPALQNDIKWHSKYARQNGIHVSPTFMVNGLVQADLGSGDDISVWAERILA</sequence>
<evidence type="ECO:0000259" key="1">
    <source>
        <dbReference type="Pfam" id="PF13462"/>
    </source>
</evidence>
<dbReference type="Gene3D" id="3.40.30.10">
    <property type="entry name" value="Glutaredoxin"/>
    <property type="match status" value="1"/>
</dbReference>
<dbReference type="RefSeq" id="WP_064513018.1">
    <property type="nucleotide sequence ID" value="NZ_LXEP01000008.1"/>
</dbReference>
<dbReference type="PANTHER" id="PTHR33875:SF2">
    <property type="entry name" value="ACR183CP"/>
    <property type="match status" value="1"/>
</dbReference>
<organism evidence="2 3">
    <name type="scientific">Buttiauxella gaviniae ATCC 51604</name>
    <dbReference type="NCBI Taxonomy" id="1354253"/>
    <lineage>
        <taxon>Bacteria</taxon>
        <taxon>Pseudomonadati</taxon>
        <taxon>Pseudomonadota</taxon>
        <taxon>Gammaproteobacteria</taxon>
        <taxon>Enterobacterales</taxon>
        <taxon>Enterobacteriaceae</taxon>
        <taxon>Buttiauxella</taxon>
    </lineage>
</organism>
<dbReference type="Proteomes" id="UP000078504">
    <property type="component" value="Unassembled WGS sequence"/>
</dbReference>